<dbReference type="SUPFAM" id="SSF52317">
    <property type="entry name" value="Class I glutamine amidotransferase-like"/>
    <property type="match status" value="1"/>
</dbReference>
<dbReference type="Gene3D" id="3.40.50.880">
    <property type="match status" value="1"/>
</dbReference>
<dbReference type="InterPro" id="IPR017926">
    <property type="entry name" value="GATASE"/>
</dbReference>
<dbReference type="PANTHER" id="PTHR43418">
    <property type="entry name" value="MULTIFUNCTIONAL TRYPTOPHAN BIOSYNTHESIS PROTEIN-RELATED"/>
    <property type="match status" value="1"/>
</dbReference>
<protein>
    <submittedName>
        <fullName evidence="3">Glutamine amidotransferase</fullName>
    </submittedName>
</protein>
<dbReference type="CDD" id="cd01743">
    <property type="entry name" value="GATase1_Anthranilate_Synthase"/>
    <property type="match status" value="1"/>
</dbReference>
<proteinExistence type="predicted"/>
<name>A0ABQ1RMM4_9ALTE</name>
<dbReference type="InterPro" id="IPR006221">
    <property type="entry name" value="TrpG/PapA_dom"/>
</dbReference>
<evidence type="ECO:0000259" key="2">
    <source>
        <dbReference type="Pfam" id="PF00117"/>
    </source>
</evidence>
<accession>A0ABQ1RMM4</accession>
<dbReference type="EMBL" id="BMGJ01000014">
    <property type="protein sequence ID" value="GGD73336.1"/>
    <property type="molecule type" value="Genomic_DNA"/>
</dbReference>
<dbReference type="Proteomes" id="UP000614272">
    <property type="component" value="Unassembled WGS sequence"/>
</dbReference>
<feature type="domain" description="Glutamine amidotransferase" evidence="2">
    <location>
        <begin position="3"/>
        <end position="190"/>
    </location>
</feature>
<dbReference type="InterPro" id="IPR029062">
    <property type="entry name" value="Class_I_gatase-like"/>
</dbReference>
<organism evidence="3 4">
    <name type="scientific">Lacimicrobium alkaliphilum</name>
    <dbReference type="NCBI Taxonomy" id="1526571"/>
    <lineage>
        <taxon>Bacteria</taxon>
        <taxon>Pseudomonadati</taxon>
        <taxon>Pseudomonadota</taxon>
        <taxon>Gammaproteobacteria</taxon>
        <taxon>Alteromonadales</taxon>
        <taxon>Alteromonadaceae</taxon>
        <taxon>Lacimicrobium</taxon>
    </lineage>
</organism>
<dbReference type="InterPro" id="IPR050472">
    <property type="entry name" value="Anth_synth/Amidotransfase"/>
</dbReference>
<evidence type="ECO:0000313" key="3">
    <source>
        <dbReference type="EMBL" id="GGD73336.1"/>
    </source>
</evidence>
<dbReference type="PRINTS" id="PR00096">
    <property type="entry name" value="GATASE"/>
</dbReference>
<dbReference type="RefSeq" id="WP_099035727.1">
    <property type="nucleotide sequence ID" value="NZ_BMGJ01000014.1"/>
</dbReference>
<comment type="caution">
    <text evidence="3">The sequence shown here is derived from an EMBL/GenBank/DDBJ whole genome shotgun (WGS) entry which is preliminary data.</text>
</comment>
<dbReference type="PROSITE" id="PS51273">
    <property type="entry name" value="GATASE_TYPE_1"/>
    <property type="match status" value="1"/>
</dbReference>
<dbReference type="PANTHER" id="PTHR43418:SF4">
    <property type="entry name" value="MULTIFUNCTIONAL TRYPTOPHAN BIOSYNTHESIS PROTEIN"/>
    <property type="match status" value="1"/>
</dbReference>
<dbReference type="NCBIfam" id="TIGR00566">
    <property type="entry name" value="trpG_papA"/>
    <property type="match status" value="1"/>
</dbReference>
<keyword evidence="1 3" id="KW-0315">Glutamine amidotransferase</keyword>
<dbReference type="PRINTS" id="PR00097">
    <property type="entry name" value="ANTSNTHASEII"/>
</dbReference>
<keyword evidence="4" id="KW-1185">Reference proteome</keyword>
<evidence type="ECO:0000256" key="1">
    <source>
        <dbReference type="ARBA" id="ARBA00022962"/>
    </source>
</evidence>
<sequence>MLLLIDNYDSFTHNLARYFAELGQQVKVVRNDQLSLEDIAGMEPQYLVFSPGPCTPDQAGITLSAIELFAGQIPILGVCLGYQAIGQVFGAEVVRARKVMHGKTSQVYHGNSALFNDVSNPFTATRYHSLVLEEATIPEEFVISAWTQEQGHREAIMAIEHNALPLCGVQFHPESVLTDAGHRILGNFLRNY</sequence>
<reference evidence="4" key="1">
    <citation type="journal article" date="2019" name="Int. J. Syst. Evol. Microbiol.">
        <title>The Global Catalogue of Microorganisms (GCM) 10K type strain sequencing project: providing services to taxonomists for standard genome sequencing and annotation.</title>
        <authorList>
            <consortium name="The Broad Institute Genomics Platform"/>
            <consortium name="The Broad Institute Genome Sequencing Center for Infectious Disease"/>
            <person name="Wu L."/>
            <person name="Ma J."/>
        </authorList>
    </citation>
    <scope>NUCLEOTIDE SEQUENCE [LARGE SCALE GENOMIC DNA]</scope>
    <source>
        <strain evidence="4">CGMCC 1.12923</strain>
    </source>
</reference>
<dbReference type="Pfam" id="PF00117">
    <property type="entry name" value="GATase"/>
    <property type="match status" value="1"/>
</dbReference>
<evidence type="ECO:0000313" key="4">
    <source>
        <dbReference type="Proteomes" id="UP000614272"/>
    </source>
</evidence>
<gene>
    <name evidence="3" type="ORF">GCM10011357_30530</name>
</gene>